<evidence type="ECO:0000313" key="1">
    <source>
        <dbReference type="EMBL" id="AUG56660.1"/>
    </source>
</evidence>
<dbReference type="EMBL" id="CP025197">
    <property type="protein sequence ID" value="AUG56660.1"/>
    <property type="molecule type" value="Genomic_DNA"/>
</dbReference>
<dbReference type="AlphaFoldDB" id="A0A2K9EMI6"/>
<name>A0A2K9EMI6_9FIRM</name>
<keyword evidence="2" id="KW-1185">Reference proteome</keyword>
<reference evidence="1 2" key="1">
    <citation type="submission" date="2017-12" db="EMBL/GenBank/DDBJ databases">
        <title>Complete genome sequence of Herbivorax saccincola GGR1, a novel Cellulosome-producing hydrolytic bacterium in a thermophilic biogas plant, established by Illumina and Nanopore MinION sequencing.</title>
        <authorList>
            <person name="Pechtl A."/>
            <person name="Ruckert C."/>
            <person name="Koeck D.E."/>
            <person name="Maus I."/>
            <person name="Winkler A."/>
            <person name="Kalinowski J."/>
            <person name="Puhler A."/>
            <person name="Schwarz W.W."/>
            <person name="Zverlov V.V."/>
            <person name="Schluter A."/>
            <person name="Liebl W."/>
        </authorList>
    </citation>
    <scope>NUCLEOTIDE SEQUENCE [LARGE SCALE GENOMIC DNA]</scope>
    <source>
        <strain evidence="2">SR1</strain>
    </source>
</reference>
<organism evidence="1 2">
    <name type="scientific">Acetivibrio saccincola</name>
    <dbReference type="NCBI Taxonomy" id="1677857"/>
    <lineage>
        <taxon>Bacteria</taxon>
        <taxon>Bacillati</taxon>
        <taxon>Bacillota</taxon>
        <taxon>Clostridia</taxon>
        <taxon>Eubacteriales</taxon>
        <taxon>Oscillospiraceae</taxon>
        <taxon>Acetivibrio</taxon>
    </lineage>
</organism>
<sequence>MGSNHKDRIELEDALDVESDKYINKAASFKGKIEKEKAIEILDRKECKPGELPNIHVYELIKN</sequence>
<dbReference type="RefSeq" id="WP_101299295.1">
    <property type="nucleotide sequence ID" value="NZ_CP025197.1"/>
</dbReference>
<accession>A0A2K9EMI6</accession>
<protein>
    <submittedName>
        <fullName evidence="1">Uncharacterized protein</fullName>
    </submittedName>
</protein>
<dbReference type="KEGG" id="hsc:HVS_03560"/>
<evidence type="ECO:0000313" key="2">
    <source>
        <dbReference type="Proteomes" id="UP000233534"/>
    </source>
</evidence>
<gene>
    <name evidence="1" type="ORF">HVS_03560</name>
</gene>
<proteinExistence type="predicted"/>
<dbReference type="Proteomes" id="UP000233534">
    <property type="component" value="Chromosome"/>
</dbReference>